<comment type="caution">
    <text evidence="4">The sequence shown here is derived from an EMBL/GenBank/DDBJ whole genome shotgun (WGS) entry which is preliminary data.</text>
</comment>
<evidence type="ECO:0000313" key="4">
    <source>
        <dbReference type="EMBL" id="KAJ5364286.1"/>
    </source>
</evidence>
<dbReference type="Proteomes" id="UP001147782">
    <property type="component" value="Unassembled WGS sequence"/>
</dbReference>
<dbReference type="GO" id="GO:0016616">
    <property type="term" value="F:oxidoreductase activity, acting on the CH-OH group of donors, NAD or NADP as acceptor"/>
    <property type="evidence" value="ECO:0007669"/>
    <property type="project" value="InterPro"/>
</dbReference>
<dbReference type="InterPro" id="IPR036291">
    <property type="entry name" value="NAD(P)-bd_dom_sf"/>
</dbReference>
<dbReference type="InterPro" id="IPR050177">
    <property type="entry name" value="Lipid_A_modif_metabolic_enz"/>
</dbReference>
<dbReference type="AlphaFoldDB" id="A0A9W9V2Z2"/>
<dbReference type="PANTHER" id="PTHR43245">
    <property type="entry name" value="BIFUNCTIONAL POLYMYXIN RESISTANCE PROTEIN ARNA"/>
    <property type="match status" value="1"/>
</dbReference>
<evidence type="ECO:0000256" key="2">
    <source>
        <dbReference type="ARBA" id="ARBA00023002"/>
    </source>
</evidence>
<organism evidence="4 5">
    <name type="scientific">Penicillium cataractarum</name>
    <dbReference type="NCBI Taxonomy" id="2100454"/>
    <lineage>
        <taxon>Eukaryota</taxon>
        <taxon>Fungi</taxon>
        <taxon>Dikarya</taxon>
        <taxon>Ascomycota</taxon>
        <taxon>Pezizomycotina</taxon>
        <taxon>Eurotiomycetes</taxon>
        <taxon>Eurotiomycetidae</taxon>
        <taxon>Eurotiales</taxon>
        <taxon>Aspergillaceae</taxon>
        <taxon>Penicillium</taxon>
    </lineage>
</organism>
<dbReference type="SUPFAM" id="SSF51735">
    <property type="entry name" value="NAD(P)-binding Rossmann-fold domains"/>
    <property type="match status" value="1"/>
</dbReference>
<dbReference type="InterPro" id="IPR002225">
    <property type="entry name" value="3Beta_OHSteriod_DH/Estase"/>
</dbReference>
<dbReference type="GO" id="GO:0006694">
    <property type="term" value="P:steroid biosynthetic process"/>
    <property type="evidence" value="ECO:0007669"/>
    <property type="project" value="InterPro"/>
</dbReference>
<dbReference type="OrthoDB" id="10058185at2759"/>
<reference evidence="4" key="2">
    <citation type="journal article" date="2023" name="IMA Fungus">
        <title>Comparative genomic study of the Penicillium genus elucidates a diverse pangenome and 15 lateral gene transfer events.</title>
        <authorList>
            <person name="Petersen C."/>
            <person name="Sorensen T."/>
            <person name="Nielsen M.R."/>
            <person name="Sondergaard T.E."/>
            <person name="Sorensen J.L."/>
            <person name="Fitzpatrick D.A."/>
            <person name="Frisvad J.C."/>
            <person name="Nielsen K.L."/>
        </authorList>
    </citation>
    <scope>NUCLEOTIDE SEQUENCE</scope>
    <source>
        <strain evidence="4">IBT 29864</strain>
    </source>
</reference>
<evidence type="ECO:0000313" key="5">
    <source>
        <dbReference type="Proteomes" id="UP001147782"/>
    </source>
</evidence>
<keyword evidence="5" id="KW-1185">Reference proteome</keyword>
<dbReference type="EMBL" id="JAPZBS010000008">
    <property type="protein sequence ID" value="KAJ5364286.1"/>
    <property type="molecule type" value="Genomic_DNA"/>
</dbReference>
<comment type="similarity">
    <text evidence="1">Belongs to the 3-beta-HSD family.</text>
</comment>
<dbReference type="Pfam" id="PF01073">
    <property type="entry name" value="3Beta_HSD"/>
    <property type="match status" value="1"/>
</dbReference>
<evidence type="ECO:0000259" key="3">
    <source>
        <dbReference type="Pfam" id="PF01073"/>
    </source>
</evidence>
<protein>
    <recommendedName>
        <fullName evidence="3">3-beta hydroxysteroid dehydrogenase/isomerase domain-containing protein</fullName>
    </recommendedName>
</protein>
<feature type="domain" description="3-beta hydroxysteroid dehydrogenase/isomerase" evidence="3">
    <location>
        <begin position="70"/>
        <end position="348"/>
    </location>
</feature>
<evidence type="ECO:0000256" key="1">
    <source>
        <dbReference type="ARBA" id="ARBA00009219"/>
    </source>
</evidence>
<gene>
    <name evidence="4" type="ORF">N7496_009999</name>
</gene>
<dbReference type="RefSeq" id="XP_056551912.1">
    <property type="nucleotide sequence ID" value="XM_056702912.1"/>
</dbReference>
<name>A0A9W9V2Z2_9EURO</name>
<accession>A0A9W9V2Z2</accession>
<dbReference type="PANTHER" id="PTHR43245:SF51">
    <property type="entry name" value="SHORT CHAIN DEHYDROGENASE_REDUCTASE FAMILY 42E, MEMBER 2"/>
    <property type="match status" value="1"/>
</dbReference>
<reference evidence="4" key="1">
    <citation type="submission" date="2022-11" db="EMBL/GenBank/DDBJ databases">
        <authorList>
            <person name="Petersen C."/>
        </authorList>
    </citation>
    <scope>NUCLEOTIDE SEQUENCE</scope>
    <source>
        <strain evidence="4">IBT 29864</strain>
    </source>
</reference>
<dbReference type="Gene3D" id="3.40.50.720">
    <property type="entry name" value="NAD(P)-binding Rossmann-like Domain"/>
    <property type="match status" value="1"/>
</dbReference>
<proteinExistence type="inferred from homology"/>
<keyword evidence="2" id="KW-0560">Oxidoreductase</keyword>
<sequence length="442" mass="48671">MISIIFTSLGVAALYLYHVNAAMKRIPDQARQSSPHRWTVDQVKAAYKKALDNPVDITDTLPPKQSRRYIVVGGSGLVGGWIVSHLLARGEDPASLRILDLLPPTQDILDRGVTFIKTNITDELGVYTAFEQPWPETVTNLPLTVFHTAATIRAFERLEIYLPLCTNVNVNGTKNVLNASKKCGATCFVSTSSGSVTLHKPSFWIAPWEKLPRRVLQILSDDAKLPERHDEFFSNYAVSKIEAERLVCAADDPTTGFRTGCIRPANGIYGIGNDTSNTITGLYLRKGGGPTWVRPIIQSFVNAENVSLAHLLYEARILKQSNPNISGQSFVVTDPNPAISFSDVYTLLTTLSSTPVSFPTVQPLPLLLLAYVVEAYIYVQHAMLPWLLPKVTGDLVQIQPSLFAISDGMCKELVDWNEKAEAKKVVIEEGVDVKLVSPAKKL</sequence>
<dbReference type="GeneID" id="81442091"/>